<feature type="transmembrane region" description="Helical" evidence="7">
    <location>
        <begin position="83"/>
        <end position="106"/>
    </location>
</feature>
<gene>
    <name evidence="9" type="ORF">A2845_05460</name>
</gene>
<dbReference type="Pfam" id="PF02683">
    <property type="entry name" value="DsbD_TM"/>
    <property type="match status" value="1"/>
</dbReference>
<evidence type="ECO:0000256" key="4">
    <source>
        <dbReference type="ARBA" id="ARBA00022989"/>
    </source>
</evidence>
<dbReference type="PANTHER" id="PTHR31272:SF9">
    <property type="entry name" value="BLL1027 PROTEIN"/>
    <property type="match status" value="1"/>
</dbReference>
<dbReference type="Proteomes" id="UP000177122">
    <property type="component" value="Unassembled WGS sequence"/>
</dbReference>
<dbReference type="InterPro" id="IPR051790">
    <property type="entry name" value="Cytochrome_c-biogenesis_DsbD"/>
</dbReference>
<feature type="transmembrane region" description="Helical" evidence="7">
    <location>
        <begin position="12"/>
        <end position="33"/>
    </location>
</feature>
<feature type="domain" description="Cytochrome C biogenesis protein transmembrane" evidence="8">
    <location>
        <begin position="48"/>
        <end position="236"/>
    </location>
</feature>
<proteinExistence type="inferred from homology"/>
<evidence type="ECO:0000256" key="6">
    <source>
        <dbReference type="SAM" id="Coils"/>
    </source>
</evidence>
<evidence type="ECO:0000256" key="1">
    <source>
        <dbReference type="ARBA" id="ARBA00004141"/>
    </source>
</evidence>
<keyword evidence="6" id="KW-0175">Coiled coil</keyword>
<evidence type="ECO:0000313" key="9">
    <source>
        <dbReference type="EMBL" id="OGZ04710.1"/>
    </source>
</evidence>
<feature type="transmembrane region" description="Helical" evidence="7">
    <location>
        <begin position="249"/>
        <end position="269"/>
    </location>
</feature>
<protein>
    <recommendedName>
        <fullName evidence="8">Cytochrome C biogenesis protein transmembrane domain-containing protein</fullName>
    </recommendedName>
</protein>
<dbReference type="InterPro" id="IPR003834">
    <property type="entry name" value="Cyt_c_assmbl_TM_dom"/>
</dbReference>
<keyword evidence="5 7" id="KW-0472">Membrane</keyword>
<keyword evidence="3 7" id="KW-0812">Transmembrane</keyword>
<accession>A0A1G2CVF4</accession>
<evidence type="ECO:0000313" key="10">
    <source>
        <dbReference type="Proteomes" id="UP000177122"/>
    </source>
</evidence>
<comment type="caution">
    <text evidence="9">The sequence shown here is derived from an EMBL/GenBank/DDBJ whole genome shotgun (WGS) entry which is preliminary data.</text>
</comment>
<dbReference type="PANTHER" id="PTHR31272">
    <property type="entry name" value="CYTOCHROME C-TYPE BIOGENESIS PROTEIN HI_1454-RELATED"/>
    <property type="match status" value="1"/>
</dbReference>
<evidence type="ECO:0000259" key="8">
    <source>
        <dbReference type="Pfam" id="PF02683"/>
    </source>
</evidence>
<feature type="transmembrane region" description="Helical" evidence="7">
    <location>
        <begin position="429"/>
        <end position="447"/>
    </location>
</feature>
<name>A0A1G2CVF4_9BACT</name>
<feature type="coiled-coil region" evidence="6">
    <location>
        <begin position="351"/>
        <end position="403"/>
    </location>
</feature>
<organism evidence="9 10">
    <name type="scientific">Candidatus Lloydbacteria bacterium RIFCSPHIGHO2_01_FULL_49_22</name>
    <dbReference type="NCBI Taxonomy" id="1798658"/>
    <lineage>
        <taxon>Bacteria</taxon>
        <taxon>Candidatus Lloydiibacteriota</taxon>
    </lineage>
</organism>
<keyword evidence="4 7" id="KW-1133">Transmembrane helix</keyword>
<feature type="transmembrane region" description="Helical" evidence="7">
    <location>
        <begin position="319"/>
        <end position="336"/>
    </location>
</feature>
<dbReference type="AlphaFoldDB" id="A0A1G2CVF4"/>
<feature type="transmembrane region" description="Helical" evidence="7">
    <location>
        <begin position="126"/>
        <end position="145"/>
    </location>
</feature>
<evidence type="ECO:0000256" key="5">
    <source>
        <dbReference type="ARBA" id="ARBA00023136"/>
    </source>
</evidence>
<sequence length="449" mass="49834">MAQRSTGLLRKIIILSVAAVTMVIAVDVLRALFPLPQSFASGSLGWYLFSFISGLSMIVLPCSLPLLFIILPLSQGKRPMAGLSLALAFGLGVAVMLSLYGVFVALLGETIFSFAHIEADDIKNGVYFISGFFAYLFALGEIGLINFRMPSYVGVTPRAFQKHNGLARAFFLGLFLGNIGIGSPHPAMPLLLIESASSADLFYGWSLFLTHAIGRVLPLVLLSLLAMYGMNSAEWLLTRKERIVSASGWAMVFVAGFILTLGLFSHDWFTNSGQPYVLERITGGEVSGLSLHGEVGLQTIGRPNAVANAVGIFGQPAAWGNWFLVFLWIMPLVAYYRREKLRVFRTPAFQIQKLERELLRIEEERRGIEAVLHIPHGVQGARVKELEHQMDGLMKERTVLEEAMRFGTKSGIRDTASQRYEEQLLRMRRNWYITLALLLVLTFAIFLPL</sequence>
<dbReference type="EMBL" id="MHLI01000022">
    <property type="protein sequence ID" value="OGZ04710.1"/>
    <property type="molecule type" value="Genomic_DNA"/>
</dbReference>
<evidence type="ECO:0000256" key="2">
    <source>
        <dbReference type="ARBA" id="ARBA00006143"/>
    </source>
</evidence>
<reference evidence="9 10" key="1">
    <citation type="journal article" date="2016" name="Nat. Commun.">
        <title>Thousands of microbial genomes shed light on interconnected biogeochemical processes in an aquifer system.</title>
        <authorList>
            <person name="Anantharaman K."/>
            <person name="Brown C.T."/>
            <person name="Hug L.A."/>
            <person name="Sharon I."/>
            <person name="Castelle C.J."/>
            <person name="Probst A.J."/>
            <person name="Thomas B.C."/>
            <person name="Singh A."/>
            <person name="Wilkins M.J."/>
            <person name="Karaoz U."/>
            <person name="Brodie E.L."/>
            <person name="Williams K.H."/>
            <person name="Hubbard S.S."/>
            <person name="Banfield J.F."/>
        </authorList>
    </citation>
    <scope>NUCLEOTIDE SEQUENCE [LARGE SCALE GENOMIC DNA]</scope>
</reference>
<evidence type="ECO:0000256" key="3">
    <source>
        <dbReference type="ARBA" id="ARBA00022692"/>
    </source>
</evidence>
<feature type="transmembrane region" description="Helical" evidence="7">
    <location>
        <begin position="202"/>
        <end position="228"/>
    </location>
</feature>
<feature type="transmembrane region" description="Helical" evidence="7">
    <location>
        <begin position="45"/>
        <end position="71"/>
    </location>
</feature>
<evidence type="ECO:0000256" key="7">
    <source>
        <dbReference type="SAM" id="Phobius"/>
    </source>
</evidence>
<feature type="transmembrane region" description="Helical" evidence="7">
    <location>
        <begin position="165"/>
        <end position="182"/>
    </location>
</feature>
<comment type="subcellular location">
    <subcellularLocation>
        <location evidence="1">Membrane</location>
        <topology evidence="1">Multi-pass membrane protein</topology>
    </subcellularLocation>
</comment>
<comment type="similarity">
    <text evidence="2">Belongs to the DsbD family.</text>
</comment>